<evidence type="ECO:0000313" key="2">
    <source>
        <dbReference type="EMBL" id="KAF6744182.1"/>
    </source>
</evidence>
<dbReference type="OrthoDB" id="3247165at2759"/>
<evidence type="ECO:0000313" key="3">
    <source>
        <dbReference type="Proteomes" id="UP000521943"/>
    </source>
</evidence>
<gene>
    <name evidence="2" type="ORF">DFP72DRAFT_826216</name>
</gene>
<dbReference type="InterPro" id="IPR027417">
    <property type="entry name" value="P-loop_NTPase"/>
</dbReference>
<organism evidence="2 3">
    <name type="scientific">Ephemerocybe angulata</name>
    <dbReference type="NCBI Taxonomy" id="980116"/>
    <lineage>
        <taxon>Eukaryota</taxon>
        <taxon>Fungi</taxon>
        <taxon>Dikarya</taxon>
        <taxon>Basidiomycota</taxon>
        <taxon>Agaricomycotina</taxon>
        <taxon>Agaricomycetes</taxon>
        <taxon>Agaricomycetidae</taxon>
        <taxon>Agaricales</taxon>
        <taxon>Agaricineae</taxon>
        <taxon>Psathyrellaceae</taxon>
        <taxon>Ephemerocybe</taxon>
    </lineage>
</organism>
<dbReference type="SUPFAM" id="SSF52540">
    <property type="entry name" value="P-loop containing nucleoside triphosphate hydrolases"/>
    <property type="match status" value="1"/>
</dbReference>
<dbReference type="AlphaFoldDB" id="A0A8H6LXE6"/>
<feature type="compositionally biased region" description="Basic and acidic residues" evidence="1">
    <location>
        <begin position="378"/>
        <end position="389"/>
    </location>
</feature>
<proteinExistence type="predicted"/>
<sequence length="708" mass="80658">MRQTAKDPTEIAFRKALENLRWANCDDDDIALLRTRLAGSGPGLSVDAEGFKNVSVITSLNRDKDVINSANCARFAAETGQELEDFFSIDTLSSGEPKRRDPKKARRVYSTAKTISRTAQISLWNQPPCTSEQIPGKLSLCRGMPVIIRYNEATELCITRGQEARIVGWTALKYPKWKGRKCLDTLYVELVNPPHPVSLPHLPKNVVPLTRRAESIEAQLPDDLYMRLSRSQIPVLPNFAMTDYSSQGKTREWNVVDLAECRNFQAAYTCLSRGTSLGRTLIIRDFKNSLLRGNLDGALRQEYRELGYLSTLTDLQYKGIIPPDLIKKTRWETIRSYREWKQKAGCSNAEAPTLPKDVMAPPTDTIHYEVETISASAKRKEREFTEKDKPKAKRKKKAPETILANQAWASPTGPSWDNDDWSCAFDTWTFILHWLWVSDRVKWSRILKTYSNGMRRLIDGFERMPQEDPELELNVVRDNWRNELRAANPTQYPMGPFGCDIMSMSEDLLGYRFYGTRVSTMCVGCRQKSSEDAPNCRKVGPFTVVRNTLSIQDFVDEAFRPLYTCESCNGDVYVRHKFAELISFEIVEATDVLLNERVEMGDWGTYRLAGVVYYGNEHFISRVITREDKVYVHDGIEGPHSTYEGVLGKSSPFLTSTHCVQNVRRKQFMSSLTEFLFGSSLIQSLIHRHGSSDGAGVGWRLRTHSIWT</sequence>
<name>A0A8H6LXE6_9AGAR</name>
<dbReference type="Proteomes" id="UP000521943">
    <property type="component" value="Unassembled WGS sequence"/>
</dbReference>
<feature type="region of interest" description="Disordered" evidence="1">
    <location>
        <begin position="377"/>
        <end position="399"/>
    </location>
</feature>
<accession>A0A8H6LXE6</accession>
<dbReference type="EMBL" id="JACGCI010000125">
    <property type="protein sequence ID" value="KAF6744182.1"/>
    <property type="molecule type" value="Genomic_DNA"/>
</dbReference>
<evidence type="ECO:0000256" key="1">
    <source>
        <dbReference type="SAM" id="MobiDB-lite"/>
    </source>
</evidence>
<reference evidence="2 3" key="1">
    <citation type="submission" date="2020-07" db="EMBL/GenBank/DDBJ databases">
        <title>Comparative genomics of pyrophilous fungi reveals a link between fire events and developmental genes.</title>
        <authorList>
            <consortium name="DOE Joint Genome Institute"/>
            <person name="Steindorff A.S."/>
            <person name="Carver A."/>
            <person name="Calhoun S."/>
            <person name="Stillman K."/>
            <person name="Liu H."/>
            <person name="Lipzen A."/>
            <person name="Pangilinan J."/>
            <person name="Labutti K."/>
            <person name="Bruns T.D."/>
            <person name="Grigoriev I.V."/>
        </authorList>
    </citation>
    <scope>NUCLEOTIDE SEQUENCE [LARGE SCALE GENOMIC DNA]</scope>
    <source>
        <strain evidence="2 3">CBS 144469</strain>
    </source>
</reference>
<comment type="caution">
    <text evidence="2">The sequence shown here is derived from an EMBL/GenBank/DDBJ whole genome shotgun (WGS) entry which is preliminary data.</text>
</comment>
<keyword evidence="3" id="KW-1185">Reference proteome</keyword>
<protein>
    <submittedName>
        <fullName evidence="2">Uncharacterized protein</fullName>
    </submittedName>
</protein>